<feature type="transmembrane region" description="Helical" evidence="7">
    <location>
        <begin position="35"/>
        <end position="60"/>
    </location>
</feature>
<reference evidence="9 10" key="1">
    <citation type="submission" date="2019-10" db="EMBL/GenBank/DDBJ databases">
        <title>Alkalibaculum tamaniensis sp.nov., a new alkaliphilic acetogen, isolated on methoxylated aromatics from a mud volcano.</title>
        <authorList>
            <person name="Khomyakova M.A."/>
            <person name="Merkel A.Y."/>
            <person name="Bonch-Osmolovskaya E.A."/>
            <person name="Slobodkin A.I."/>
        </authorList>
    </citation>
    <scope>NUCLEOTIDE SEQUENCE [LARGE SCALE GENOMIC DNA]</scope>
    <source>
        <strain evidence="9 10">M08DMB</strain>
    </source>
</reference>
<dbReference type="PANTHER" id="PTHR41335:SF1">
    <property type="entry name" value="MEMBRANE PROTEIN"/>
    <property type="match status" value="1"/>
</dbReference>
<feature type="coiled-coil region" evidence="5">
    <location>
        <begin position="69"/>
        <end position="96"/>
    </location>
</feature>
<name>A0A6A7K9D7_9FIRM</name>
<keyword evidence="3 7" id="KW-1133">Transmembrane helix</keyword>
<keyword evidence="5" id="KW-0175">Coiled coil</keyword>
<evidence type="ECO:0000256" key="1">
    <source>
        <dbReference type="ARBA" id="ARBA00022475"/>
    </source>
</evidence>
<evidence type="ECO:0000256" key="7">
    <source>
        <dbReference type="SAM" id="Phobius"/>
    </source>
</evidence>
<evidence type="ECO:0000256" key="6">
    <source>
        <dbReference type="SAM" id="MobiDB-lite"/>
    </source>
</evidence>
<evidence type="ECO:0000256" key="3">
    <source>
        <dbReference type="ARBA" id="ARBA00022989"/>
    </source>
</evidence>
<keyword evidence="10" id="KW-1185">Reference proteome</keyword>
<accession>A0A6A7K9D7</accession>
<feature type="compositionally biased region" description="Low complexity" evidence="6">
    <location>
        <begin position="104"/>
        <end position="117"/>
    </location>
</feature>
<organism evidence="9 10">
    <name type="scientific">Alkalibaculum sporogenes</name>
    <dbReference type="NCBI Taxonomy" id="2655001"/>
    <lineage>
        <taxon>Bacteria</taxon>
        <taxon>Bacillati</taxon>
        <taxon>Bacillota</taxon>
        <taxon>Clostridia</taxon>
        <taxon>Eubacteriales</taxon>
        <taxon>Eubacteriaceae</taxon>
        <taxon>Alkalibaculum</taxon>
    </lineage>
</organism>
<dbReference type="PANTHER" id="PTHR41335">
    <property type="entry name" value="MEMBRANE PROTEIN-RELATED"/>
    <property type="match status" value="1"/>
</dbReference>
<evidence type="ECO:0000313" key="10">
    <source>
        <dbReference type="Proteomes" id="UP000440004"/>
    </source>
</evidence>
<dbReference type="RefSeq" id="WP_152803468.1">
    <property type="nucleotide sequence ID" value="NZ_WHNX01000010.1"/>
</dbReference>
<evidence type="ECO:0000256" key="4">
    <source>
        <dbReference type="ARBA" id="ARBA00023136"/>
    </source>
</evidence>
<keyword evidence="2 7" id="KW-0812">Transmembrane</keyword>
<keyword evidence="4 7" id="KW-0472">Membrane</keyword>
<sequence>MSWKFVLTLFFALIVAIFAIQNATPVDVDFLFWNIYVSQALVILISAIFGAIITMLLSLIKQFRSNTIIKNERNTVTALETENKSLKEKLEIQITDNPDSVKCSDSTDNNNDSGNIE</sequence>
<evidence type="ECO:0000313" key="9">
    <source>
        <dbReference type="EMBL" id="MPW25723.1"/>
    </source>
</evidence>
<evidence type="ECO:0000256" key="5">
    <source>
        <dbReference type="SAM" id="Coils"/>
    </source>
</evidence>
<protein>
    <submittedName>
        <fullName evidence="9">DUF1049 domain-containing protein</fullName>
    </submittedName>
</protein>
<feature type="region of interest" description="Disordered" evidence="6">
    <location>
        <begin position="97"/>
        <end position="117"/>
    </location>
</feature>
<dbReference type="Proteomes" id="UP000440004">
    <property type="component" value="Unassembled WGS sequence"/>
</dbReference>
<dbReference type="AlphaFoldDB" id="A0A6A7K9D7"/>
<feature type="domain" description="Lipopolysaccharide assembly protein A" evidence="8">
    <location>
        <begin position="21"/>
        <end position="83"/>
    </location>
</feature>
<dbReference type="InterPro" id="IPR010445">
    <property type="entry name" value="LapA_dom"/>
</dbReference>
<comment type="caution">
    <text evidence="9">The sequence shown here is derived from an EMBL/GenBank/DDBJ whole genome shotgun (WGS) entry which is preliminary data.</text>
</comment>
<dbReference type="Pfam" id="PF06305">
    <property type="entry name" value="LapA_dom"/>
    <property type="match status" value="1"/>
</dbReference>
<keyword evidence="1" id="KW-1003">Cell membrane</keyword>
<evidence type="ECO:0000256" key="2">
    <source>
        <dbReference type="ARBA" id="ARBA00022692"/>
    </source>
</evidence>
<dbReference type="GO" id="GO:0005886">
    <property type="term" value="C:plasma membrane"/>
    <property type="evidence" value="ECO:0007669"/>
    <property type="project" value="InterPro"/>
</dbReference>
<evidence type="ECO:0000259" key="8">
    <source>
        <dbReference type="Pfam" id="PF06305"/>
    </source>
</evidence>
<gene>
    <name evidence="9" type="ORF">GC105_07965</name>
</gene>
<proteinExistence type="predicted"/>
<dbReference type="EMBL" id="WHNX01000010">
    <property type="protein sequence ID" value="MPW25723.1"/>
    <property type="molecule type" value="Genomic_DNA"/>
</dbReference>